<proteinExistence type="predicted"/>
<evidence type="ECO:0000256" key="1">
    <source>
        <dbReference type="SAM" id="Coils"/>
    </source>
</evidence>
<dbReference type="EMBL" id="MN739255">
    <property type="protein sequence ID" value="QHS95658.1"/>
    <property type="molecule type" value="Genomic_DNA"/>
</dbReference>
<evidence type="ECO:0000313" key="2">
    <source>
        <dbReference type="EMBL" id="QHS95658.1"/>
    </source>
</evidence>
<keyword evidence="1" id="KW-0175">Coiled coil</keyword>
<dbReference type="AlphaFoldDB" id="A0A6C0BW47"/>
<organism evidence="2">
    <name type="scientific">viral metagenome</name>
    <dbReference type="NCBI Taxonomy" id="1070528"/>
    <lineage>
        <taxon>unclassified sequences</taxon>
        <taxon>metagenomes</taxon>
        <taxon>organismal metagenomes</taxon>
    </lineage>
</organism>
<protein>
    <submittedName>
        <fullName evidence="2">Uncharacterized protein</fullName>
    </submittedName>
</protein>
<reference evidence="2" key="1">
    <citation type="journal article" date="2020" name="Nature">
        <title>Giant virus diversity and host interactions through global metagenomics.</title>
        <authorList>
            <person name="Schulz F."/>
            <person name="Roux S."/>
            <person name="Paez-Espino D."/>
            <person name="Jungbluth S."/>
            <person name="Walsh D.A."/>
            <person name="Denef V.J."/>
            <person name="McMahon K.D."/>
            <person name="Konstantinidis K.T."/>
            <person name="Eloe-Fadrosh E.A."/>
            <person name="Kyrpides N.C."/>
            <person name="Woyke T."/>
        </authorList>
    </citation>
    <scope>NUCLEOTIDE SEQUENCE</scope>
    <source>
        <strain evidence="2">GVMAG-M-3300018868-6</strain>
    </source>
</reference>
<name>A0A6C0BW47_9ZZZZ</name>
<sequence>MSVTDTYKRQFTLLLSQFKSAYPSYKLEKQRNIATDATSNFLNVERNLNNLFKDMSLAEAENDNKIKKISGQLKKYDSEISLYKKELKREKQQLDAIIQRSRAGEQFKEQYDVIKEDTRNTFYYDAFGVVGVAYLTYLVATSGAVQHMASHH</sequence>
<accession>A0A6C0BW47</accession>
<feature type="coiled-coil region" evidence="1">
    <location>
        <begin position="66"/>
        <end position="104"/>
    </location>
</feature>